<evidence type="ECO:0000313" key="3">
    <source>
        <dbReference type="Proteomes" id="UP000051952"/>
    </source>
</evidence>
<dbReference type="AlphaFoldDB" id="A0A0S4IV54"/>
<feature type="region of interest" description="Disordered" evidence="1">
    <location>
        <begin position="108"/>
        <end position="144"/>
    </location>
</feature>
<protein>
    <submittedName>
        <fullName evidence="2">Clathrin, putative</fullName>
    </submittedName>
</protein>
<name>A0A0S4IV54_BODSA</name>
<proteinExistence type="predicted"/>
<evidence type="ECO:0000313" key="2">
    <source>
        <dbReference type="EMBL" id="CUG02131.1"/>
    </source>
</evidence>
<feature type="compositionally biased region" description="Low complexity" evidence="1">
    <location>
        <begin position="112"/>
        <end position="124"/>
    </location>
</feature>
<accession>A0A0S4IV54</accession>
<gene>
    <name evidence="2" type="ORF">BSAL_69590</name>
</gene>
<feature type="compositionally biased region" description="Basic and acidic residues" evidence="1">
    <location>
        <begin position="213"/>
        <end position="242"/>
    </location>
</feature>
<dbReference type="EMBL" id="CYKH01000495">
    <property type="protein sequence ID" value="CUG02131.1"/>
    <property type="molecule type" value="Genomic_DNA"/>
</dbReference>
<dbReference type="PROSITE" id="PS51257">
    <property type="entry name" value="PROKAR_LIPOPROTEIN"/>
    <property type="match status" value="1"/>
</dbReference>
<dbReference type="OrthoDB" id="278062at2759"/>
<dbReference type="Proteomes" id="UP000051952">
    <property type="component" value="Unassembled WGS sequence"/>
</dbReference>
<keyword evidence="3" id="KW-1185">Reference proteome</keyword>
<feature type="region of interest" description="Disordered" evidence="1">
    <location>
        <begin position="70"/>
        <end position="90"/>
    </location>
</feature>
<dbReference type="VEuPathDB" id="TriTrypDB:BSAL_69590"/>
<feature type="region of interest" description="Disordered" evidence="1">
    <location>
        <begin position="197"/>
        <end position="242"/>
    </location>
</feature>
<sequence>MTRRVARQFLCCSCGTLIFLDRCDFNILPTFASACIPSCMPFVVATTQARWQYSLPPFLSHPASYRSFTKNKSSKKEMDDDFFASSGPTSEARTATNVFDEVLVAAQPPPKASSQPNSQPNSQPSSPPRPADADAPESPSKEVVAVAAAPVAAPVASPVAPSQSPIAPTNNTAQYQGKVQELQRAINERIAAADKATLEKEDRQKKAAQAYVADEKAKREKKLKIVHEDHRKEQADYEQKTADLKKPGAAWSSLGVVVDLKKPNQFSKKTDRMKQVLLNLDTAAHPQAAPAAVAAK</sequence>
<reference evidence="3" key="1">
    <citation type="submission" date="2015-09" db="EMBL/GenBank/DDBJ databases">
        <authorList>
            <consortium name="Pathogen Informatics"/>
        </authorList>
    </citation>
    <scope>NUCLEOTIDE SEQUENCE [LARGE SCALE GENOMIC DNA]</scope>
    <source>
        <strain evidence="3">Lake Konstanz</strain>
    </source>
</reference>
<organism evidence="2 3">
    <name type="scientific">Bodo saltans</name>
    <name type="common">Flagellated protozoan</name>
    <dbReference type="NCBI Taxonomy" id="75058"/>
    <lineage>
        <taxon>Eukaryota</taxon>
        <taxon>Discoba</taxon>
        <taxon>Euglenozoa</taxon>
        <taxon>Kinetoplastea</taxon>
        <taxon>Metakinetoplastina</taxon>
        <taxon>Eubodonida</taxon>
        <taxon>Bodonidae</taxon>
        <taxon>Bodo</taxon>
    </lineage>
</organism>
<evidence type="ECO:0000256" key="1">
    <source>
        <dbReference type="SAM" id="MobiDB-lite"/>
    </source>
</evidence>